<evidence type="ECO:0000256" key="1">
    <source>
        <dbReference type="SAM" id="Phobius"/>
    </source>
</evidence>
<gene>
    <name evidence="2" type="ORF">BU24DRAFT_459686</name>
</gene>
<dbReference type="AlphaFoldDB" id="A0A6A5Y5F0"/>
<accession>A0A6A5Y5F0</accession>
<dbReference type="OrthoDB" id="5427664at2759"/>
<reference evidence="2" key="1">
    <citation type="journal article" date="2020" name="Stud. Mycol.">
        <title>101 Dothideomycetes genomes: a test case for predicting lifestyles and emergence of pathogens.</title>
        <authorList>
            <person name="Haridas S."/>
            <person name="Albert R."/>
            <person name="Binder M."/>
            <person name="Bloem J."/>
            <person name="Labutti K."/>
            <person name="Salamov A."/>
            <person name="Andreopoulos B."/>
            <person name="Baker S."/>
            <person name="Barry K."/>
            <person name="Bills G."/>
            <person name="Bluhm B."/>
            <person name="Cannon C."/>
            <person name="Castanera R."/>
            <person name="Culley D."/>
            <person name="Daum C."/>
            <person name="Ezra D."/>
            <person name="Gonzalez J."/>
            <person name="Henrissat B."/>
            <person name="Kuo A."/>
            <person name="Liang C."/>
            <person name="Lipzen A."/>
            <person name="Lutzoni F."/>
            <person name="Magnuson J."/>
            <person name="Mondo S."/>
            <person name="Nolan M."/>
            <person name="Ohm R."/>
            <person name="Pangilinan J."/>
            <person name="Park H.-J."/>
            <person name="Ramirez L."/>
            <person name="Alfaro M."/>
            <person name="Sun H."/>
            <person name="Tritt A."/>
            <person name="Yoshinaga Y."/>
            <person name="Zwiers L.-H."/>
            <person name="Turgeon B."/>
            <person name="Goodwin S."/>
            <person name="Spatafora J."/>
            <person name="Crous P."/>
            <person name="Grigoriev I."/>
        </authorList>
    </citation>
    <scope>NUCLEOTIDE SEQUENCE</scope>
    <source>
        <strain evidence="2">CBS 175.79</strain>
    </source>
</reference>
<dbReference type="Proteomes" id="UP000799778">
    <property type="component" value="Unassembled WGS sequence"/>
</dbReference>
<feature type="transmembrane region" description="Helical" evidence="1">
    <location>
        <begin position="29"/>
        <end position="52"/>
    </location>
</feature>
<dbReference type="EMBL" id="ML978067">
    <property type="protein sequence ID" value="KAF2020071.1"/>
    <property type="molecule type" value="Genomic_DNA"/>
</dbReference>
<organism evidence="2 3">
    <name type="scientific">Aaosphaeria arxii CBS 175.79</name>
    <dbReference type="NCBI Taxonomy" id="1450172"/>
    <lineage>
        <taxon>Eukaryota</taxon>
        <taxon>Fungi</taxon>
        <taxon>Dikarya</taxon>
        <taxon>Ascomycota</taxon>
        <taxon>Pezizomycotina</taxon>
        <taxon>Dothideomycetes</taxon>
        <taxon>Pleosporomycetidae</taxon>
        <taxon>Pleosporales</taxon>
        <taxon>Pleosporales incertae sedis</taxon>
        <taxon>Aaosphaeria</taxon>
    </lineage>
</organism>
<dbReference type="PANTHER" id="PTHR37577:SF1">
    <property type="entry name" value="INTEGRAL MEMBRANE PROTEIN"/>
    <property type="match status" value="1"/>
</dbReference>
<evidence type="ECO:0000313" key="3">
    <source>
        <dbReference type="Proteomes" id="UP000799778"/>
    </source>
</evidence>
<keyword evidence="1" id="KW-0472">Membrane</keyword>
<evidence type="ECO:0000313" key="2">
    <source>
        <dbReference type="EMBL" id="KAF2020071.1"/>
    </source>
</evidence>
<feature type="transmembrane region" description="Helical" evidence="1">
    <location>
        <begin position="127"/>
        <end position="150"/>
    </location>
</feature>
<keyword evidence="3" id="KW-1185">Reference proteome</keyword>
<name>A0A6A5Y5F0_9PLEO</name>
<keyword evidence="1" id="KW-1133">Transmembrane helix</keyword>
<dbReference type="GeneID" id="54289144"/>
<feature type="transmembrane region" description="Helical" evidence="1">
    <location>
        <begin position="270"/>
        <end position="297"/>
    </location>
</feature>
<dbReference type="InterPro" id="IPR053018">
    <property type="entry name" value="Elsinochrome_Biosynth-Asso"/>
</dbReference>
<sequence>MVPPWVIFDESAAFGGDCDNGAEPDISGIGVVIAFVFASIMTTAASILAMLLDQTFNIKKGHFEFRKPLKYFRDKFLRTEWRMNYAWRPFLDPLIIGLGDQQLITGYAVLLSGWMKVAQNSLELQGAHFVLILYICTLSSSSHLAALITLRKYFQTYKLIAKIRMTMVVVFALFLLCSMIASLAVRPHHGDYRGSSESQQRAHRLSFLVPMFFMLVGYSTALICILYRPRQTELAYRSNDMAGLSSMSLVRRGASFDSEAALPKNVGSCIMFFLVLNPLLAFIIQIILMILSVVLVLSQKFSRPQDKKRWCGLDDAGENTWEFGQTLSVVMLLLPAMSAGQTYLEGRQVIKDAH</sequence>
<proteinExistence type="predicted"/>
<feature type="transmembrane region" description="Helical" evidence="1">
    <location>
        <begin position="162"/>
        <end position="185"/>
    </location>
</feature>
<protein>
    <submittedName>
        <fullName evidence="2">Uncharacterized protein</fullName>
    </submittedName>
</protein>
<dbReference type="RefSeq" id="XP_033388410.1">
    <property type="nucleotide sequence ID" value="XM_033531747.1"/>
</dbReference>
<feature type="transmembrane region" description="Helical" evidence="1">
    <location>
        <begin position="205"/>
        <end position="227"/>
    </location>
</feature>
<dbReference type="PANTHER" id="PTHR37577">
    <property type="entry name" value="INTEGRAL MEMBRANE PROTEIN"/>
    <property type="match status" value="1"/>
</dbReference>
<keyword evidence="1" id="KW-0812">Transmembrane</keyword>